<sequence>MQESGAQILKDRNGEIVLIGIAKVFPENYDSSMLPEMIRNGEIRAKVAILELGGNMGISTERGSCEKSSVSNTLSQTMSLSSFYQTTTAQVEGKIKQMPVIGTWWSFNHSTFFVAVGDMMKAKEGSNYIEAPSLAVNVLETKKIIEAQEPFYSLLKASPDLVNNGGARGFILPNGDRVLISVASTKITSDISKARKIARYKAVRTLLGQKEGINVYTTEMLQDIETQIIKGDGLRFEMLEDFLSIQSESVKGKLHALPIVATWIDDNLKSFYVAIGTF</sequence>
<protein>
    <submittedName>
        <fullName evidence="1">Uncharacterized protein</fullName>
    </submittedName>
</protein>
<dbReference type="AlphaFoldDB" id="A0A5K7ZSA8"/>
<organism evidence="1 2">
    <name type="scientific">Desulfosarcina ovata subsp. sediminis</name>
    <dbReference type="NCBI Taxonomy" id="885957"/>
    <lineage>
        <taxon>Bacteria</taxon>
        <taxon>Pseudomonadati</taxon>
        <taxon>Thermodesulfobacteriota</taxon>
        <taxon>Desulfobacteria</taxon>
        <taxon>Desulfobacterales</taxon>
        <taxon>Desulfosarcinaceae</taxon>
        <taxon>Desulfosarcina</taxon>
    </lineage>
</organism>
<reference evidence="1 2" key="1">
    <citation type="submission" date="2019-11" db="EMBL/GenBank/DDBJ databases">
        <title>Comparative genomics of hydrocarbon-degrading Desulfosarcina strains.</title>
        <authorList>
            <person name="Watanabe M."/>
            <person name="Kojima H."/>
            <person name="Fukui M."/>
        </authorList>
    </citation>
    <scope>NUCLEOTIDE SEQUENCE [LARGE SCALE GENOMIC DNA]</scope>
    <source>
        <strain evidence="1 2">28bB2T</strain>
    </source>
</reference>
<dbReference type="Proteomes" id="UP000425960">
    <property type="component" value="Chromosome"/>
</dbReference>
<dbReference type="EMBL" id="AP021876">
    <property type="protein sequence ID" value="BBO83092.1"/>
    <property type="molecule type" value="Genomic_DNA"/>
</dbReference>
<dbReference type="KEGG" id="dov:DSCO28_36580"/>
<gene>
    <name evidence="1" type="ORF">DSCO28_36580</name>
</gene>
<evidence type="ECO:0000313" key="1">
    <source>
        <dbReference type="EMBL" id="BBO83092.1"/>
    </source>
</evidence>
<name>A0A5K7ZSA8_9BACT</name>
<accession>A0A5K7ZSA8</accession>
<proteinExistence type="predicted"/>
<evidence type="ECO:0000313" key="2">
    <source>
        <dbReference type="Proteomes" id="UP000425960"/>
    </source>
</evidence>